<protein>
    <submittedName>
        <fullName evidence="2">Uncharacterized protein</fullName>
    </submittedName>
</protein>
<accession>A0ABD3NM70</accession>
<feature type="coiled-coil region" evidence="1">
    <location>
        <begin position="56"/>
        <end position="101"/>
    </location>
</feature>
<sequence>MGNRASASSSGEERGSGMFLTDDLQGKINADFESHLLQSEWKNYAASFLKRHNQREANYAAKNAETRAKLEQLQQQAKTVHDNLDERMNDAKSKIATLQVEMNHDLNRLAKKFEGGTSKSERVCLDDRVKLSQCFNTLKDSRECEVFAKKLEKCVTSAMASA</sequence>
<keyword evidence="3" id="KW-1185">Reference proteome</keyword>
<reference evidence="2 3" key="1">
    <citation type="submission" date="2024-10" db="EMBL/GenBank/DDBJ databases">
        <title>Updated reference genomes for cyclostephanoid diatoms.</title>
        <authorList>
            <person name="Roberts W.R."/>
            <person name="Alverson A.J."/>
        </authorList>
    </citation>
    <scope>NUCLEOTIDE SEQUENCE [LARGE SCALE GENOMIC DNA]</scope>
    <source>
        <strain evidence="2 3">AJA010-31</strain>
    </source>
</reference>
<evidence type="ECO:0000313" key="3">
    <source>
        <dbReference type="Proteomes" id="UP001530400"/>
    </source>
</evidence>
<dbReference type="AlphaFoldDB" id="A0ABD3NM70"/>
<dbReference type="Proteomes" id="UP001530400">
    <property type="component" value="Unassembled WGS sequence"/>
</dbReference>
<comment type="caution">
    <text evidence="2">The sequence shown here is derived from an EMBL/GenBank/DDBJ whole genome shotgun (WGS) entry which is preliminary data.</text>
</comment>
<organism evidence="2 3">
    <name type="scientific">Cyclotella atomus</name>
    <dbReference type="NCBI Taxonomy" id="382360"/>
    <lineage>
        <taxon>Eukaryota</taxon>
        <taxon>Sar</taxon>
        <taxon>Stramenopiles</taxon>
        <taxon>Ochrophyta</taxon>
        <taxon>Bacillariophyta</taxon>
        <taxon>Coscinodiscophyceae</taxon>
        <taxon>Thalassiosirophycidae</taxon>
        <taxon>Stephanodiscales</taxon>
        <taxon>Stephanodiscaceae</taxon>
        <taxon>Cyclotella</taxon>
    </lineage>
</organism>
<evidence type="ECO:0000313" key="2">
    <source>
        <dbReference type="EMBL" id="KAL3774720.1"/>
    </source>
</evidence>
<keyword evidence="1" id="KW-0175">Coiled coil</keyword>
<evidence type="ECO:0000256" key="1">
    <source>
        <dbReference type="SAM" id="Coils"/>
    </source>
</evidence>
<gene>
    <name evidence="2" type="ORF">ACHAWO_011420</name>
</gene>
<proteinExistence type="predicted"/>
<dbReference type="EMBL" id="JALLPJ020001181">
    <property type="protein sequence ID" value="KAL3774720.1"/>
    <property type="molecule type" value="Genomic_DNA"/>
</dbReference>
<name>A0ABD3NM70_9STRA</name>